<evidence type="ECO:0000256" key="1">
    <source>
        <dbReference type="SAM" id="MobiDB-lite"/>
    </source>
</evidence>
<feature type="region of interest" description="Disordered" evidence="1">
    <location>
        <begin position="1"/>
        <end position="35"/>
    </location>
</feature>
<dbReference type="AlphaFoldDB" id="A0A916VHA3"/>
<organism evidence="3 4">
    <name type="scientific">Insulibacter thermoxylanivorax</name>
    <dbReference type="NCBI Taxonomy" id="2749268"/>
    <lineage>
        <taxon>Bacteria</taxon>
        <taxon>Bacillati</taxon>
        <taxon>Bacillota</taxon>
        <taxon>Bacilli</taxon>
        <taxon>Bacillales</taxon>
        <taxon>Paenibacillaceae</taxon>
        <taxon>Insulibacter</taxon>
    </lineage>
</organism>
<reference evidence="3" key="1">
    <citation type="submission" date="2020-08" db="EMBL/GenBank/DDBJ databases">
        <authorList>
            <person name="Uke A."/>
            <person name="Chhe C."/>
            <person name="Baramee S."/>
            <person name="Kosugi A."/>
        </authorList>
    </citation>
    <scope>NUCLEOTIDE SEQUENCE</scope>
    <source>
        <strain evidence="3">DA-C8</strain>
    </source>
</reference>
<keyword evidence="2" id="KW-1133">Transmembrane helix</keyword>
<dbReference type="Proteomes" id="UP000654993">
    <property type="component" value="Unassembled WGS sequence"/>
</dbReference>
<accession>A0A916VHA3</accession>
<gene>
    <name evidence="3" type="ORF">PRECH8_27070</name>
</gene>
<keyword evidence="2" id="KW-0812">Transmembrane</keyword>
<name>A0A916VHA3_9BACL</name>
<dbReference type="EMBL" id="BMAQ01000043">
    <property type="protein sequence ID" value="GFR39411.1"/>
    <property type="molecule type" value="Genomic_DNA"/>
</dbReference>
<evidence type="ECO:0008006" key="5">
    <source>
        <dbReference type="Google" id="ProtNLM"/>
    </source>
</evidence>
<evidence type="ECO:0000313" key="3">
    <source>
        <dbReference type="EMBL" id="GFR39411.1"/>
    </source>
</evidence>
<evidence type="ECO:0000313" key="4">
    <source>
        <dbReference type="Proteomes" id="UP000654993"/>
    </source>
</evidence>
<proteinExistence type="predicted"/>
<protein>
    <recommendedName>
        <fullName evidence="5">DNA-directed RNA polymerase subunit beta</fullName>
    </recommendedName>
</protein>
<comment type="caution">
    <text evidence="3">The sequence shown here is derived from an EMBL/GenBank/DDBJ whole genome shotgun (WGS) entry which is preliminary data.</text>
</comment>
<dbReference type="InterPro" id="IPR024596">
    <property type="entry name" value="RNApol_su_b/EpuA"/>
</dbReference>
<keyword evidence="2" id="KW-0472">Membrane</keyword>
<feature type="transmembrane region" description="Helical" evidence="2">
    <location>
        <begin position="41"/>
        <end position="63"/>
    </location>
</feature>
<keyword evidence="4" id="KW-1185">Reference proteome</keyword>
<dbReference type="RefSeq" id="WP_200967605.1">
    <property type="nucleotide sequence ID" value="NZ_BMAQ01000043.1"/>
</dbReference>
<evidence type="ECO:0000256" key="2">
    <source>
        <dbReference type="SAM" id="Phobius"/>
    </source>
</evidence>
<sequence>MTQEQAKTKPTPRPAAKTEAKPQTSKAKVPKRKRGKTTLRVVKYAGIPLLFLICLYIGLYIGYVKLGKQPASEIWEWKTWRHIYDLIFTDID</sequence>
<reference evidence="3" key="2">
    <citation type="journal article" date="2021" name="Data Brief">
        <title>Draft genome sequence data of the facultative, thermophilic, xylanolytic bacterium Paenibacillus sp. strain DA-C8.</title>
        <authorList>
            <person name="Chhe C."/>
            <person name="Uke A."/>
            <person name="Baramee S."/>
            <person name="Ungkulpasvich U."/>
            <person name="Tachaapaikoon C."/>
            <person name="Pason P."/>
            <person name="Waeonukul R."/>
            <person name="Ratanakhanokchai K."/>
            <person name="Kosugi A."/>
        </authorList>
    </citation>
    <scope>NUCLEOTIDE SEQUENCE</scope>
    <source>
        <strain evidence="3">DA-C8</strain>
    </source>
</reference>
<dbReference type="Pfam" id="PF11772">
    <property type="entry name" value="EpuA"/>
    <property type="match status" value="1"/>
</dbReference>